<reference evidence="2 3" key="1">
    <citation type="journal article" date="2009" name="BMC Genomics">
        <title>Complete genome sequence of the sugarcane nitrogen-fixing endophyte Gluconacetobacter diazotrophicus Pal5.</title>
        <authorList>
            <person name="Bertalan M."/>
            <person name="Albano R."/>
            <person name="Padua V."/>
            <person name="Rouws L."/>
            <person name="Rojas C."/>
            <person name="Hemerly A."/>
            <person name="Teixeira K."/>
            <person name="Schwab S."/>
            <person name="Araujo J."/>
            <person name="Oliveira A."/>
            <person name="Franca L."/>
            <person name="Magalhaes V."/>
            <person name="Alqueres S."/>
            <person name="Cardoso A."/>
            <person name="Almeida W."/>
            <person name="Loureiro M.M."/>
            <person name="Nogueira E."/>
            <person name="Cidade D."/>
            <person name="Oliveira D."/>
            <person name="Simao T."/>
            <person name="Macedo J."/>
            <person name="Valadao A."/>
            <person name="Dreschsel M."/>
            <person name="Freitas F."/>
            <person name="Vidal M."/>
            <person name="Guedes H."/>
            <person name="Rodrigues E."/>
            <person name="Meneses C."/>
            <person name="Brioso P."/>
            <person name="Pozzer L."/>
            <person name="Figueiredo D."/>
            <person name="Montano H."/>
            <person name="Junior J."/>
            <person name="Filho G."/>
            <person name="Flores V."/>
            <person name="Ferreira B."/>
            <person name="Branco A."/>
            <person name="Gonzalez P."/>
            <person name="Guillobel H."/>
            <person name="Lemos M."/>
            <person name="Seibel L."/>
            <person name="Macedo J."/>
            <person name="Alves-Ferreira M."/>
            <person name="Sachetto-Martins G."/>
            <person name="Coelho A."/>
            <person name="Santos E."/>
            <person name="Amaral G."/>
            <person name="Neves A."/>
            <person name="Pacheco A.B."/>
            <person name="Carvalho D."/>
            <person name="Lery L."/>
            <person name="Bisch P."/>
            <person name="Rossle S.C."/>
            <person name="Urmenyi T."/>
            <person name="Kruger W.V."/>
            <person name="Martins O."/>
            <person name="Baldani J.I."/>
            <person name="Ferreira P.C."/>
        </authorList>
    </citation>
    <scope>NUCLEOTIDE SEQUENCE [LARGE SCALE GENOMIC DNA]</scope>
    <source>
        <strain evidence="3">ATCC 49037 / DSM 5601 / CCUG 37298 / CIP 103539 / LMG 7603 / PAl5</strain>
    </source>
</reference>
<organism evidence="2 3">
    <name type="scientific">Gluconacetobacter diazotrophicus (strain ATCC 49037 / DSM 5601 / CCUG 37298 / CIP 103539 / LMG 7603 / PAl5)</name>
    <dbReference type="NCBI Taxonomy" id="272568"/>
    <lineage>
        <taxon>Bacteria</taxon>
        <taxon>Pseudomonadati</taxon>
        <taxon>Pseudomonadota</taxon>
        <taxon>Alphaproteobacteria</taxon>
        <taxon>Acetobacterales</taxon>
        <taxon>Acetobacteraceae</taxon>
        <taxon>Gluconacetobacter</taxon>
    </lineage>
</organism>
<keyword evidence="1" id="KW-0472">Membrane</keyword>
<proteinExistence type="predicted"/>
<evidence type="ECO:0000256" key="1">
    <source>
        <dbReference type="SAM" id="Phobius"/>
    </source>
</evidence>
<evidence type="ECO:0000313" key="3">
    <source>
        <dbReference type="Proteomes" id="UP000001176"/>
    </source>
</evidence>
<gene>
    <name evidence="2" type="ordered locus">GDI1541</name>
</gene>
<protein>
    <submittedName>
        <fullName evidence="2">Putative membrane protein</fullName>
    </submittedName>
</protein>
<dbReference type="Proteomes" id="UP000001176">
    <property type="component" value="Chromosome"/>
</dbReference>
<keyword evidence="3" id="KW-1185">Reference proteome</keyword>
<dbReference type="AlphaFoldDB" id="A9HGD8"/>
<name>A9HGD8_GLUDA</name>
<dbReference type="KEGG" id="gdi:GDI1541"/>
<evidence type="ECO:0000313" key="2">
    <source>
        <dbReference type="EMBL" id="CAP55484.1"/>
    </source>
</evidence>
<feature type="transmembrane region" description="Helical" evidence="1">
    <location>
        <begin position="12"/>
        <end position="30"/>
    </location>
</feature>
<dbReference type="EMBL" id="AM889285">
    <property type="protein sequence ID" value="CAP55484.1"/>
    <property type="molecule type" value="Genomic_DNA"/>
</dbReference>
<accession>A9HGD8</accession>
<keyword evidence="1" id="KW-0812">Transmembrane</keyword>
<keyword evidence="1" id="KW-1133">Transmembrane helix</keyword>
<sequence>MPRQGGTKCRFFFMNNFIIYICIYFCGGVADGNYRGFVDIR</sequence>